<organism evidence="2">
    <name type="scientific">Apis cerana</name>
    <name type="common">Indian honeybee</name>
    <dbReference type="NCBI Taxonomy" id="7461"/>
    <lineage>
        <taxon>Eukaryota</taxon>
        <taxon>Metazoa</taxon>
        <taxon>Ecdysozoa</taxon>
        <taxon>Arthropoda</taxon>
        <taxon>Hexapoda</taxon>
        <taxon>Insecta</taxon>
        <taxon>Pterygota</taxon>
        <taxon>Neoptera</taxon>
        <taxon>Endopterygota</taxon>
        <taxon>Hymenoptera</taxon>
        <taxon>Apocrita</taxon>
        <taxon>Aculeata</taxon>
        <taxon>Apoidea</taxon>
        <taxon>Anthophila</taxon>
        <taxon>Apidae</taxon>
        <taxon>Apis</taxon>
    </lineage>
</organism>
<feature type="compositionally biased region" description="Polar residues" evidence="1">
    <location>
        <begin position="321"/>
        <end position="338"/>
    </location>
</feature>
<protein>
    <submittedName>
        <fullName evidence="2">Uncharacterized protein</fullName>
    </submittedName>
</protein>
<feature type="compositionally biased region" description="Polar residues" evidence="1">
    <location>
        <begin position="263"/>
        <end position="276"/>
    </location>
</feature>
<feature type="region of interest" description="Disordered" evidence="1">
    <location>
        <begin position="1"/>
        <end position="55"/>
    </location>
</feature>
<dbReference type="AlphaFoldDB" id="V9IF61"/>
<gene>
    <name evidence="2" type="ORF">ACCB04198</name>
</gene>
<feature type="compositionally biased region" description="Basic and acidic residues" evidence="1">
    <location>
        <begin position="174"/>
        <end position="195"/>
    </location>
</feature>
<evidence type="ECO:0000313" key="2">
    <source>
        <dbReference type="EMBL" id="AEY59705.1"/>
    </source>
</evidence>
<accession>V9IF61</accession>
<reference evidence="2" key="1">
    <citation type="submission" date="2011-11" db="EMBL/GenBank/DDBJ databases">
        <title>Decoding the brain transcriptome of the Eastern honeybee (Apis cerana) based on pyrosequencing.</title>
        <authorList>
            <person name="Sun L."/>
            <person name="Zheng H."/>
            <person name="Wang Y."/>
            <person name="Xie X."/>
            <person name="Zhu Y."/>
            <person name="Gu W."/>
            <person name="Wang S."/>
        </authorList>
    </citation>
    <scope>NUCLEOTIDE SEQUENCE</scope>
    <source>
        <tissue evidence="2">Brain</tissue>
    </source>
</reference>
<name>V9IF61_APICE</name>
<feature type="compositionally biased region" description="Basic and acidic residues" evidence="1">
    <location>
        <begin position="294"/>
        <end position="320"/>
    </location>
</feature>
<evidence type="ECO:0000256" key="1">
    <source>
        <dbReference type="SAM" id="MobiDB-lite"/>
    </source>
</evidence>
<feature type="compositionally biased region" description="Basic and acidic residues" evidence="1">
    <location>
        <begin position="278"/>
        <end position="287"/>
    </location>
</feature>
<sequence length="459" mass="52576">MNDEQESRGSIARKSSNRTPKNTEMFEELETKLPRRRSASNRSSKSPDSLEAANGWFSKSTEGFEKLMEYEEVKPVTRRLLGPISKSTDRVSKSSDSLEAIEALTSDESIERRRSSFELRARRSSKKMSKSSESFEMLEQIGTEGVVQELQKRSSISDMNLSRGRRLSKSISKSSEDFERIEISESKEEDARESLGKCSRRSSKRMSSESSDNLDSEDRLENRRMRRAPKRIPSTSYVDIVPMDDQEEEKRAVTGQRKPCRLQKSSESSELGSTDTLDSERRNKSSESTETLDSLERDLDQDRKQEDLTDTVADRREKNDPWTNKSLMMSHSDQMADNNTEDSKPLISPDKFYWRQSSESKENIDIHQLLAITIVTRMADNGNNQRSSVIYPKKKQQITTSQPTSPVAKQEDNKMIFDNLLVSKNDEDLQNMLNGNISEVSTDTKSFKEKLIMFEKLGK</sequence>
<feature type="compositionally biased region" description="Polar residues" evidence="1">
    <location>
        <begin position="13"/>
        <end position="22"/>
    </location>
</feature>
<dbReference type="EMBL" id="JR042991">
    <property type="protein sequence ID" value="AEY59705.1"/>
    <property type="molecule type" value="mRNA"/>
</dbReference>
<feature type="compositionally biased region" description="Low complexity" evidence="1">
    <location>
        <begin position="40"/>
        <end position="49"/>
    </location>
</feature>
<proteinExistence type="evidence at transcript level"/>
<feature type="region of interest" description="Disordered" evidence="1">
    <location>
        <begin position="117"/>
        <end position="345"/>
    </location>
</feature>